<keyword evidence="2" id="KW-0378">Hydrolase</keyword>
<dbReference type="EMBL" id="FMKA01000007">
    <property type="protein sequence ID" value="SCP96879.1"/>
    <property type="molecule type" value="Genomic_DNA"/>
</dbReference>
<dbReference type="Pfam" id="PF14310">
    <property type="entry name" value="Fn3-like"/>
    <property type="match status" value="1"/>
</dbReference>
<dbReference type="Gene3D" id="3.40.50.1700">
    <property type="entry name" value="Glycoside hydrolase family 3 C-terminal domain"/>
    <property type="match status" value="1"/>
</dbReference>
<dbReference type="SUPFAM" id="SSF52279">
    <property type="entry name" value="Beta-D-glucan exohydrolase, C-terminal domain"/>
    <property type="match status" value="1"/>
</dbReference>
<dbReference type="Proteomes" id="UP000199315">
    <property type="component" value="Unassembled WGS sequence"/>
</dbReference>
<dbReference type="PANTHER" id="PTHR42715:SF10">
    <property type="entry name" value="BETA-GLUCOSIDASE"/>
    <property type="match status" value="1"/>
</dbReference>
<evidence type="ECO:0000313" key="5">
    <source>
        <dbReference type="Proteomes" id="UP000199315"/>
    </source>
</evidence>
<dbReference type="Pfam" id="PF01915">
    <property type="entry name" value="Glyco_hydro_3_C"/>
    <property type="match status" value="1"/>
</dbReference>
<dbReference type="Gene3D" id="3.20.20.300">
    <property type="entry name" value="Glycoside hydrolase, family 3, N-terminal domain"/>
    <property type="match status" value="1"/>
</dbReference>
<evidence type="ECO:0000256" key="1">
    <source>
        <dbReference type="ARBA" id="ARBA00005336"/>
    </source>
</evidence>
<evidence type="ECO:0000259" key="3">
    <source>
        <dbReference type="SMART" id="SM01217"/>
    </source>
</evidence>
<accession>A0A1D3TSP8</accession>
<dbReference type="PANTHER" id="PTHR42715">
    <property type="entry name" value="BETA-GLUCOSIDASE"/>
    <property type="match status" value="1"/>
</dbReference>
<sequence length="799" mass="88138">MKYESLIKQMTLEEKASLLSGKDFWQTVDIERLGIPSITLSDGPHGLRKQAGDADHLGLNASLPATCFPTAAAIANSWNPELGEEIGVHLGTEALAQSVNVLLGPGLNIKRSPLCGRNFEYFSEDPYLSGKMAAGYIRGIQSQGVVACPKHFAANSQELRRMSNDSVVDERTLREIYTTGFEIAVKEGKAKSIMSAYNKVNGVYANENAHLLQEILVDEWGFDGFVVSDWGGSNSHAEGVKNGSHLEMPASGMDGIRELVKAVENGTLSEELLDKRIDELLSVLFETCEATKEKKNQPFDVEKHHTMAEKAAEESVVLLKNDGKTLPLKAGTKVAVIGDFAKTPRYQGAGSSVVNPTKLETPLEAIEKSSLVMTGYEQGFQRNGKPDEVLKQRAAELAKNADAVLLYLGLDELAESEGMDRAHMQMAKNQIEVFEAVAAVNPNIIVVMSAGAAVEMPWISKAKAVVHGYLSGQAGAVAVLNILTGKVCPSGRLSETYPVKYEDTPAFRYYPGEEKTAEYREGLYVGYRYYESADIPVLFPFGFGLSYTTFAYSDIKADRTQVSLKVTNTGEMDGAEVVQIYIAAKDSMLFRPAKELKGFRKVFLKAKETKTVTIELDDKAFRYYNSGTGSWEVEAGTYEIMAGANVRDIRLTAEVKVEGTGAPLPYSREELPSYYNHDIRQVPDSEFEKLLGHPIPDSRWNKDGLLEINDAFCQMYYAKSGLARLVCRILTGIKNRSMQKGNPNLNVLFIYNMPFRGIAKMTGGMVSMEMAEALLEVVNGHFFRGMKNLIRGFFRNRKK</sequence>
<evidence type="ECO:0000313" key="4">
    <source>
        <dbReference type="EMBL" id="SCP96879.1"/>
    </source>
</evidence>
<dbReference type="InterPro" id="IPR036962">
    <property type="entry name" value="Glyco_hydro_3_N_sf"/>
</dbReference>
<dbReference type="InterPro" id="IPR036881">
    <property type="entry name" value="Glyco_hydro_3_C_sf"/>
</dbReference>
<dbReference type="InterPro" id="IPR002772">
    <property type="entry name" value="Glyco_hydro_3_C"/>
</dbReference>
<dbReference type="GO" id="GO:0005975">
    <property type="term" value="P:carbohydrate metabolic process"/>
    <property type="evidence" value="ECO:0007669"/>
    <property type="project" value="InterPro"/>
</dbReference>
<protein>
    <submittedName>
        <fullName evidence="4">Beta-glucosidase</fullName>
    </submittedName>
</protein>
<dbReference type="InterPro" id="IPR026891">
    <property type="entry name" value="Fn3-like"/>
</dbReference>
<dbReference type="STRING" id="1619234.SAMN05421730_100713"/>
<comment type="similarity">
    <text evidence="1">Belongs to the glycosyl hydrolase 3 family.</text>
</comment>
<name>A0A1D3TSP8_9FIRM</name>
<dbReference type="RefSeq" id="WP_091232425.1">
    <property type="nucleotide sequence ID" value="NZ_FMKA01000007.1"/>
</dbReference>
<dbReference type="AlphaFoldDB" id="A0A1D3TSP8"/>
<evidence type="ECO:0000256" key="2">
    <source>
        <dbReference type="ARBA" id="ARBA00022801"/>
    </source>
</evidence>
<reference evidence="4 5" key="1">
    <citation type="submission" date="2016-09" db="EMBL/GenBank/DDBJ databases">
        <authorList>
            <person name="Capua I."/>
            <person name="De Benedictis P."/>
            <person name="Joannis T."/>
            <person name="Lombin L.H."/>
            <person name="Cattoli G."/>
        </authorList>
    </citation>
    <scope>NUCLEOTIDE SEQUENCE [LARGE SCALE GENOMIC DNA]</scope>
    <source>
        <strain evidence="4 5">GluBS11</strain>
    </source>
</reference>
<dbReference type="SMART" id="SM01217">
    <property type="entry name" value="Fn3_like"/>
    <property type="match status" value="1"/>
</dbReference>
<keyword evidence="5" id="KW-1185">Reference proteome</keyword>
<dbReference type="Pfam" id="PF00933">
    <property type="entry name" value="Glyco_hydro_3"/>
    <property type="match status" value="1"/>
</dbReference>
<dbReference type="InterPro" id="IPR013783">
    <property type="entry name" value="Ig-like_fold"/>
</dbReference>
<dbReference type="SUPFAM" id="SSF51445">
    <property type="entry name" value="(Trans)glycosidases"/>
    <property type="match status" value="1"/>
</dbReference>
<dbReference type="GO" id="GO:0008422">
    <property type="term" value="F:beta-glucosidase activity"/>
    <property type="evidence" value="ECO:0007669"/>
    <property type="project" value="UniProtKB-ARBA"/>
</dbReference>
<dbReference type="InterPro" id="IPR050288">
    <property type="entry name" value="Cellulose_deg_GH3"/>
</dbReference>
<gene>
    <name evidence="4" type="ORF">SAMN05421730_100713</name>
</gene>
<dbReference type="InterPro" id="IPR001764">
    <property type="entry name" value="Glyco_hydro_3_N"/>
</dbReference>
<dbReference type="FunFam" id="2.60.40.10:FF:000495">
    <property type="entry name" value="Periplasmic beta-glucosidase"/>
    <property type="match status" value="1"/>
</dbReference>
<dbReference type="OrthoDB" id="98455at2"/>
<proteinExistence type="inferred from homology"/>
<dbReference type="InterPro" id="IPR017853">
    <property type="entry name" value="GH"/>
</dbReference>
<feature type="domain" description="Fibronectin type III-like" evidence="3">
    <location>
        <begin position="576"/>
        <end position="646"/>
    </location>
</feature>
<dbReference type="PRINTS" id="PR00133">
    <property type="entry name" value="GLHYDRLASE3"/>
</dbReference>
<organism evidence="4 5">
    <name type="scientific">Anaerobium acetethylicum</name>
    <dbReference type="NCBI Taxonomy" id="1619234"/>
    <lineage>
        <taxon>Bacteria</taxon>
        <taxon>Bacillati</taxon>
        <taxon>Bacillota</taxon>
        <taxon>Clostridia</taxon>
        <taxon>Lachnospirales</taxon>
        <taxon>Lachnospiraceae</taxon>
        <taxon>Anaerobium</taxon>
    </lineage>
</organism>
<dbReference type="Gene3D" id="2.60.40.10">
    <property type="entry name" value="Immunoglobulins"/>
    <property type="match status" value="1"/>
</dbReference>